<accession>A0A346XXR7</accession>
<keyword evidence="3" id="KW-1185">Reference proteome</keyword>
<dbReference type="Gene3D" id="3.60.15.10">
    <property type="entry name" value="Ribonuclease Z/Hydroxyacylglutathione hydrolase-like"/>
    <property type="match status" value="1"/>
</dbReference>
<dbReference type="SUPFAM" id="SSF56281">
    <property type="entry name" value="Metallo-hydrolase/oxidoreductase"/>
    <property type="match status" value="1"/>
</dbReference>
<name>A0A346XXR7_9ACTN</name>
<dbReference type="Proteomes" id="UP000264006">
    <property type="component" value="Chromosome"/>
</dbReference>
<dbReference type="InterPro" id="IPR001279">
    <property type="entry name" value="Metallo-B-lactamas"/>
</dbReference>
<protein>
    <submittedName>
        <fullName evidence="2">Putative beta-lactamase</fullName>
    </submittedName>
</protein>
<dbReference type="InterPro" id="IPR050855">
    <property type="entry name" value="NDM-1-like"/>
</dbReference>
<evidence type="ECO:0000313" key="3">
    <source>
        <dbReference type="Proteomes" id="UP000264006"/>
    </source>
</evidence>
<evidence type="ECO:0000259" key="1">
    <source>
        <dbReference type="SMART" id="SM00849"/>
    </source>
</evidence>
<dbReference type="InterPro" id="IPR036866">
    <property type="entry name" value="RibonucZ/Hydroxyglut_hydro"/>
</dbReference>
<dbReference type="PANTHER" id="PTHR42951">
    <property type="entry name" value="METALLO-BETA-LACTAMASE DOMAIN-CONTAINING"/>
    <property type="match status" value="1"/>
</dbReference>
<organism evidence="2 3">
    <name type="scientific">Euzebya pacifica</name>
    <dbReference type="NCBI Taxonomy" id="1608957"/>
    <lineage>
        <taxon>Bacteria</taxon>
        <taxon>Bacillati</taxon>
        <taxon>Actinomycetota</taxon>
        <taxon>Nitriliruptoria</taxon>
        <taxon>Euzebyales</taxon>
    </lineage>
</organism>
<dbReference type="AlphaFoldDB" id="A0A346XXR7"/>
<reference evidence="2 3" key="1">
    <citation type="submission" date="2018-09" db="EMBL/GenBank/DDBJ databases">
        <title>Complete genome sequence of Euzebya sp. DY32-46 isolated from seawater of Pacific Ocean.</title>
        <authorList>
            <person name="Xu L."/>
            <person name="Wu Y.-H."/>
            <person name="Xu X.-W."/>
        </authorList>
    </citation>
    <scope>NUCLEOTIDE SEQUENCE [LARGE SCALE GENOMIC DNA]</scope>
    <source>
        <strain evidence="2 3">DY32-46</strain>
    </source>
</reference>
<dbReference type="Pfam" id="PF00753">
    <property type="entry name" value="Lactamase_B"/>
    <property type="match status" value="1"/>
</dbReference>
<dbReference type="KEGG" id="euz:DVS28_a2332"/>
<dbReference type="SMART" id="SM00849">
    <property type="entry name" value="Lactamase_B"/>
    <property type="match status" value="1"/>
</dbReference>
<evidence type="ECO:0000313" key="2">
    <source>
        <dbReference type="EMBL" id="AXV07014.1"/>
    </source>
</evidence>
<dbReference type="PANTHER" id="PTHR42951:SF14">
    <property type="entry name" value="METALLO-BETA-LACTAMASE SUPERFAMILY PROTEIN"/>
    <property type="match status" value="1"/>
</dbReference>
<dbReference type="RefSeq" id="WP_164710410.1">
    <property type="nucleotide sequence ID" value="NZ_CP031165.1"/>
</dbReference>
<proteinExistence type="predicted"/>
<sequence>METIADGIIRLGSRLHNFYLLIEGGKATAIDVGCSGDLGTLVEGLAAEGLTLDDVEGIVLTHAHADHAGAAREAADKGVTVHAHRDEVDRLLGKYEGKEAITPLDLPLWKPAVWTFLSTLARRGVLKQPRLIDVTEFDDGDTLDLPGKPVVIHTPGHTEGHTAFHVPDKKVLFSGDAMVTIGLIGPGPGPQLMPKQFHNDVDLATASLERLEGIEADMVLPGHGDAYKGTPESMVEKVRARLGAA</sequence>
<dbReference type="EMBL" id="CP031165">
    <property type="protein sequence ID" value="AXV07014.1"/>
    <property type="molecule type" value="Genomic_DNA"/>
</dbReference>
<feature type="domain" description="Metallo-beta-lactamase" evidence="1">
    <location>
        <begin position="15"/>
        <end position="223"/>
    </location>
</feature>
<gene>
    <name evidence="2" type="ORF">DVS28_a2332</name>
</gene>